<dbReference type="Proteomes" id="UP001295420">
    <property type="component" value="Unassembled WGS sequence"/>
</dbReference>
<gene>
    <name evidence="1" type="ORF">THF1D04_50346</name>
</gene>
<reference evidence="1" key="1">
    <citation type="submission" date="2022-01" db="EMBL/GenBank/DDBJ databases">
        <authorList>
            <person name="Lagorce A."/>
        </authorList>
    </citation>
    <scope>NUCLEOTIDE SEQUENCE</scope>
    <source>
        <strain evidence="1">Th15_F1_D04</strain>
    </source>
</reference>
<name>A0AAU9QAY0_9VIBR</name>
<evidence type="ECO:0000313" key="1">
    <source>
        <dbReference type="EMBL" id="CAH1538694.1"/>
    </source>
</evidence>
<dbReference type="EMBL" id="CAKMTQ010000045">
    <property type="protein sequence ID" value="CAH1538694.1"/>
    <property type="molecule type" value="Genomic_DNA"/>
</dbReference>
<proteinExistence type="predicted"/>
<accession>A0AAU9QAY0</accession>
<organism evidence="1 2">
    <name type="scientific">Vibrio owensii</name>
    <dbReference type="NCBI Taxonomy" id="696485"/>
    <lineage>
        <taxon>Bacteria</taxon>
        <taxon>Pseudomonadati</taxon>
        <taxon>Pseudomonadota</taxon>
        <taxon>Gammaproteobacteria</taxon>
        <taxon>Vibrionales</taxon>
        <taxon>Vibrionaceae</taxon>
        <taxon>Vibrio</taxon>
    </lineage>
</organism>
<comment type="caution">
    <text evidence="1">The sequence shown here is derived from an EMBL/GenBank/DDBJ whole genome shotgun (WGS) entry which is preliminary data.</text>
</comment>
<evidence type="ECO:0000313" key="2">
    <source>
        <dbReference type="Proteomes" id="UP001295420"/>
    </source>
</evidence>
<evidence type="ECO:0008006" key="3">
    <source>
        <dbReference type="Google" id="ProtNLM"/>
    </source>
</evidence>
<dbReference type="RefSeq" id="WP_409931897.1">
    <property type="nucleotide sequence ID" value="NZ_CAKMTQ010000045.1"/>
</dbReference>
<dbReference type="SUPFAM" id="SSF54909">
    <property type="entry name" value="Dimeric alpha+beta barrel"/>
    <property type="match status" value="1"/>
</dbReference>
<sequence length="99" mass="11037">MSYAEVIEIATFTLKDGVSYEDFAPIDKAVEMEYVSKQAGFISRESAKGQNGEWLVVVHWNTIEDADASMNSFMSAEAASGFMEKIDASTMSMKRYSKE</sequence>
<protein>
    <recommendedName>
        <fullName evidence="3">ABM domain-containing protein</fullName>
    </recommendedName>
</protein>
<dbReference type="Gene3D" id="3.30.70.100">
    <property type="match status" value="1"/>
</dbReference>
<dbReference type="AlphaFoldDB" id="A0AAU9QAY0"/>
<dbReference type="InterPro" id="IPR011008">
    <property type="entry name" value="Dimeric_a/b-barrel"/>
</dbReference>